<feature type="compositionally biased region" description="Polar residues" evidence="1">
    <location>
        <begin position="23"/>
        <end position="33"/>
    </location>
</feature>
<dbReference type="AlphaFoldDB" id="A0AAV1QWB8"/>
<proteinExistence type="predicted"/>
<dbReference type="Proteomes" id="UP001314170">
    <property type="component" value="Unassembled WGS sequence"/>
</dbReference>
<gene>
    <name evidence="2" type="ORF">DCAF_LOCUS2600</name>
</gene>
<dbReference type="EMBL" id="CAWUPB010000803">
    <property type="protein sequence ID" value="CAK7324929.1"/>
    <property type="molecule type" value="Genomic_DNA"/>
</dbReference>
<name>A0AAV1QWB8_9ROSI</name>
<evidence type="ECO:0000313" key="2">
    <source>
        <dbReference type="EMBL" id="CAK7324929.1"/>
    </source>
</evidence>
<evidence type="ECO:0000256" key="1">
    <source>
        <dbReference type="SAM" id="MobiDB-lite"/>
    </source>
</evidence>
<reference evidence="2 3" key="1">
    <citation type="submission" date="2024-01" db="EMBL/GenBank/DDBJ databases">
        <authorList>
            <person name="Waweru B."/>
        </authorList>
    </citation>
    <scope>NUCLEOTIDE SEQUENCE [LARGE SCALE GENOMIC DNA]</scope>
</reference>
<protein>
    <submittedName>
        <fullName evidence="2">Uncharacterized protein</fullName>
    </submittedName>
</protein>
<accession>A0AAV1QWB8</accession>
<evidence type="ECO:0000313" key="3">
    <source>
        <dbReference type="Proteomes" id="UP001314170"/>
    </source>
</evidence>
<keyword evidence="3" id="KW-1185">Reference proteome</keyword>
<sequence length="190" mass="21710">MKEKFTAAGGAAKLRRQGGSPHPSVSSSRNQVRPSWPALDVDGGMRTANGLPGFEIAISSSFGKADRASERGEKEKKLLYDKASQLLRGCPKLVHRYSSKLHTQLLKVFYENFYESVRKHTFAELAATNIKPDESFDDFFQRWRVKACEKRLTEKEMIELCIDCLQRDLREKMYLAKPKTVKGCDQEMRM</sequence>
<feature type="region of interest" description="Disordered" evidence="1">
    <location>
        <begin position="1"/>
        <end position="39"/>
    </location>
</feature>
<comment type="caution">
    <text evidence="2">The sequence shown here is derived from an EMBL/GenBank/DDBJ whole genome shotgun (WGS) entry which is preliminary data.</text>
</comment>
<organism evidence="2 3">
    <name type="scientific">Dovyalis caffra</name>
    <dbReference type="NCBI Taxonomy" id="77055"/>
    <lineage>
        <taxon>Eukaryota</taxon>
        <taxon>Viridiplantae</taxon>
        <taxon>Streptophyta</taxon>
        <taxon>Embryophyta</taxon>
        <taxon>Tracheophyta</taxon>
        <taxon>Spermatophyta</taxon>
        <taxon>Magnoliopsida</taxon>
        <taxon>eudicotyledons</taxon>
        <taxon>Gunneridae</taxon>
        <taxon>Pentapetalae</taxon>
        <taxon>rosids</taxon>
        <taxon>fabids</taxon>
        <taxon>Malpighiales</taxon>
        <taxon>Salicaceae</taxon>
        <taxon>Flacourtieae</taxon>
        <taxon>Dovyalis</taxon>
    </lineage>
</organism>